<evidence type="ECO:0000256" key="5">
    <source>
        <dbReference type="ARBA" id="ARBA00023315"/>
    </source>
</evidence>
<dbReference type="InterPro" id="IPR003016">
    <property type="entry name" value="2-oxoA_DH_lipoyl-BS"/>
</dbReference>
<dbReference type="Gene3D" id="4.10.320.10">
    <property type="entry name" value="E3-binding domain"/>
    <property type="match status" value="1"/>
</dbReference>
<keyword evidence="3 8" id="KW-0808">Transferase</keyword>
<name>A0A4Q7DGV2_9PROT</name>
<dbReference type="EMBL" id="SCFB01000010">
    <property type="protein sequence ID" value="RZI45510.1"/>
    <property type="molecule type" value="Genomic_DNA"/>
</dbReference>
<dbReference type="PANTHER" id="PTHR23151:SF90">
    <property type="entry name" value="DIHYDROLIPOYLLYSINE-RESIDUE ACETYLTRANSFERASE COMPONENT OF PYRUVATE DEHYDROGENASE COMPLEX, MITOCHONDRIAL-RELATED"/>
    <property type="match status" value="1"/>
</dbReference>
<evidence type="ECO:0000256" key="2">
    <source>
        <dbReference type="ARBA" id="ARBA00011484"/>
    </source>
</evidence>
<proteinExistence type="inferred from homology"/>
<comment type="caution">
    <text evidence="11">The sequence shown here is derived from an EMBL/GenBank/DDBJ whole genome shotgun (WGS) entry which is preliminary data.</text>
</comment>
<dbReference type="InterPro" id="IPR045257">
    <property type="entry name" value="E2/Pdx1"/>
</dbReference>
<dbReference type="GO" id="GO:0045254">
    <property type="term" value="C:pyruvate dehydrogenase complex"/>
    <property type="evidence" value="ECO:0007669"/>
    <property type="project" value="UniProtKB-UniRule"/>
</dbReference>
<dbReference type="InterPro" id="IPR000089">
    <property type="entry name" value="Biotin_lipoyl"/>
</dbReference>
<dbReference type="FunFam" id="3.30.559.10:FF:000003">
    <property type="entry name" value="Acetyltransferase component of pyruvate dehydrogenase complex"/>
    <property type="match status" value="1"/>
</dbReference>
<dbReference type="InterPro" id="IPR004167">
    <property type="entry name" value="PSBD"/>
</dbReference>
<dbReference type="PROSITE" id="PS50968">
    <property type="entry name" value="BIOTINYL_LIPOYL"/>
    <property type="match status" value="1"/>
</dbReference>
<dbReference type="InterPro" id="IPR011053">
    <property type="entry name" value="Single_hybrid_motif"/>
</dbReference>
<dbReference type="EC" id="2.3.1.12" evidence="8"/>
<comment type="similarity">
    <text evidence="1 8">Belongs to the 2-oxoacid dehydrogenase family.</text>
</comment>
<sequence>MPIHVLMPALSPTMTEGNLVKWHKTEGDAVKAGDLLAEIETDKATMEVEAVDEGTLAKILVLAGTDNVPVNQLIALILEEGEDASTLEKSALENITSPQKLVPVASAPTPSLPDAPVTLPSKPVSSGERVFISPLAKRLALHHNLEISNVGGSGPKGRVIKADIEKALQSAAAKKPEISQGGYTDVKLNSMRKTIAKRLTESKQTIPHFYVSVDCTLDALLTLRRQINELPGSTQKVSVNDFVIRACALALIKVPEANVTWHDTFVRQYQNADVAVAVAVEGGLITPIVRCAEQKSLLEISAEVRSLAERARAGHLLPEEYQGGSFSLSNLGMYGVRDFSAIINPPQACILAVGAGEQRTVVKEGQLQIATLMTCTLSVDHRAVDGALGAQFLKTFKELIENPLTLVV</sequence>
<reference evidence="11 12" key="1">
    <citation type="submission" date="2018-10" db="EMBL/GenBank/DDBJ databases">
        <title>An updated phylogeny of the Alphaproteobacteria reveals that the parasitic Rickettsiales and Holosporales have independent origins.</title>
        <authorList>
            <person name="Munoz-Gomez S.A."/>
            <person name="Hess S."/>
            <person name="Burger G."/>
            <person name="Lang B.F."/>
            <person name="Susko E."/>
            <person name="Slamovits C.H."/>
            <person name="Roger A.J."/>
        </authorList>
    </citation>
    <scope>NUCLEOTIDE SEQUENCE [LARGE SCALE GENOMIC DNA]</scope>
    <source>
        <strain evidence="11">HOLO01</strain>
    </source>
</reference>
<keyword evidence="12" id="KW-1185">Reference proteome</keyword>
<dbReference type="GO" id="GO:0006086">
    <property type="term" value="P:pyruvate decarboxylation to acetyl-CoA"/>
    <property type="evidence" value="ECO:0007669"/>
    <property type="project" value="InterPro"/>
</dbReference>
<evidence type="ECO:0000259" key="10">
    <source>
        <dbReference type="PROSITE" id="PS51826"/>
    </source>
</evidence>
<evidence type="ECO:0000259" key="9">
    <source>
        <dbReference type="PROSITE" id="PS50968"/>
    </source>
</evidence>
<accession>A0A4Q7DGV2</accession>
<dbReference type="SUPFAM" id="SSF52777">
    <property type="entry name" value="CoA-dependent acyltransferases"/>
    <property type="match status" value="1"/>
</dbReference>
<feature type="domain" description="Peripheral subunit-binding (PSBD)" evidence="10">
    <location>
        <begin position="131"/>
        <end position="168"/>
    </location>
</feature>
<protein>
    <recommendedName>
        <fullName evidence="8">Acetyltransferase component of pyruvate dehydrogenase complex</fullName>
        <ecNumber evidence="8">2.3.1.12</ecNumber>
    </recommendedName>
</protein>
<dbReference type="Gene3D" id="3.30.559.10">
    <property type="entry name" value="Chloramphenicol acetyltransferase-like domain"/>
    <property type="match status" value="1"/>
</dbReference>
<evidence type="ECO:0000256" key="4">
    <source>
        <dbReference type="ARBA" id="ARBA00022823"/>
    </source>
</evidence>
<dbReference type="FunFam" id="2.40.50.100:FF:000010">
    <property type="entry name" value="Acetyltransferase component of pyruvate dehydrogenase complex"/>
    <property type="match status" value="1"/>
</dbReference>
<dbReference type="PROSITE" id="PS00189">
    <property type="entry name" value="LIPOYL"/>
    <property type="match status" value="1"/>
</dbReference>
<dbReference type="PROSITE" id="PS51826">
    <property type="entry name" value="PSBD"/>
    <property type="match status" value="1"/>
</dbReference>
<comment type="catalytic activity">
    <reaction evidence="7 8">
        <text>N(6)-[(R)-dihydrolipoyl]-L-lysyl-[protein] + acetyl-CoA = N(6)-[(R)-S(8)-acetyldihydrolipoyl]-L-lysyl-[protein] + CoA</text>
        <dbReference type="Rhea" id="RHEA:17017"/>
        <dbReference type="Rhea" id="RHEA-COMP:10475"/>
        <dbReference type="Rhea" id="RHEA-COMP:10478"/>
        <dbReference type="ChEBI" id="CHEBI:57287"/>
        <dbReference type="ChEBI" id="CHEBI:57288"/>
        <dbReference type="ChEBI" id="CHEBI:83100"/>
        <dbReference type="ChEBI" id="CHEBI:83111"/>
        <dbReference type="EC" id="2.3.1.12"/>
    </reaction>
</comment>
<dbReference type="InterPro" id="IPR036625">
    <property type="entry name" value="E3-bd_dom_sf"/>
</dbReference>
<dbReference type="NCBIfam" id="TIGR01349">
    <property type="entry name" value="PDHac_trf_mito"/>
    <property type="match status" value="1"/>
</dbReference>
<dbReference type="GO" id="GO:0004742">
    <property type="term" value="F:dihydrolipoyllysine-residue acetyltransferase activity"/>
    <property type="evidence" value="ECO:0007669"/>
    <property type="project" value="UniProtKB-UniRule"/>
</dbReference>
<dbReference type="Gene3D" id="2.40.50.100">
    <property type="match status" value="1"/>
</dbReference>
<dbReference type="Proteomes" id="UP000293550">
    <property type="component" value="Unassembled WGS sequence"/>
</dbReference>
<dbReference type="AlphaFoldDB" id="A0A4Q7DGV2"/>
<evidence type="ECO:0000313" key="12">
    <source>
        <dbReference type="Proteomes" id="UP000293550"/>
    </source>
</evidence>
<keyword evidence="11" id="KW-0670">Pyruvate</keyword>
<dbReference type="Pfam" id="PF02817">
    <property type="entry name" value="E3_binding"/>
    <property type="match status" value="1"/>
</dbReference>
<evidence type="ECO:0000256" key="3">
    <source>
        <dbReference type="ARBA" id="ARBA00022679"/>
    </source>
</evidence>
<dbReference type="InterPro" id="IPR023213">
    <property type="entry name" value="CAT-like_dom_sf"/>
</dbReference>
<evidence type="ECO:0000256" key="1">
    <source>
        <dbReference type="ARBA" id="ARBA00007317"/>
    </source>
</evidence>
<feature type="domain" description="Lipoyl-binding" evidence="9">
    <location>
        <begin position="2"/>
        <end position="78"/>
    </location>
</feature>
<dbReference type="PANTHER" id="PTHR23151">
    <property type="entry name" value="DIHYDROLIPOAMIDE ACETYL/SUCCINYL-TRANSFERASE-RELATED"/>
    <property type="match status" value="1"/>
</dbReference>
<dbReference type="Pfam" id="PF00198">
    <property type="entry name" value="2-oxoacid_dh"/>
    <property type="match status" value="1"/>
</dbReference>
<comment type="cofactor">
    <cofactor evidence="8">
        <name>(R)-lipoate</name>
        <dbReference type="ChEBI" id="CHEBI:83088"/>
    </cofactor>
    <text evidence="8">Binds 1 lipoyl cofactor covalently.</text>
</comment>
<comment type="subunit">
    <text evidence="2">Forms a 24-polypeptide structural core with octahedral symmetry.</text>
</comment>
<evidence type="ECO:0000313" key="11">
    <source>
        <dbReference type="EMBL" id="RZI45510.1"/>
    </source>
</evidence>
<dbReference type="SUPFAM" id="SSF47005">
    <property type="entry name" value="Peripheral subunit-binding domain of 2-oxo acid dehydrogenase complex"/>
    <property type="match status" value="1"/>
</dbReference>
<dbReference type="OrthoDB" id="9805770at2"/>
<organism evidence="11 12">
    <name type="scientific">Candidatus Finniella inopinata</name>
    <dbReference type="NCBI Taxonomy" id="1696036"/>
    <lineage>
        <taxon>Bacteria</taxon>
        <taxon>Pseudomonadati</taxon>
        <taxon>Pseudomonadota</taxon>
        <taxon>Alphaproteobacteria</taxon>
        <taxon>Holosporales</taxon>
        <taxon>Candidatus Paracaedibacteraceae</taxon>
        <taxon>Candidatus Finniella</taxon>
    </lineage>
</organism>
<dbReference type="RefSeq" id="WP_130154371.1">
    <property type="nucleotide sequence ID" value="NZ_SCFB01000010.1"/>
</dbReference>
<dbReference type="CDD" id="cd06849">
    <property type="entry name" value="lipoyl_domain"/>
    <property type="match status" value="1"/>
</dbReference>
<dbReference type="SUPFAM" id="SSF51230">
    <property type="entry name" value="Single hybrid motif"/>
    <property type="match status" value="1"/>
</dbReference>
<comment type="function">
    <text evidence="6">The pyruvate dehydrogenase complex catalyzes the overall conversion of pyruvate to acetyl-CoA and CO(2). It contains multiple copies of three enzymatic components: pyruvate dehydrogenase (E1), dihydrolipoamide acetyltransferase (E2) and lipoamide dehydrogenase (E3).</text>
</comment>
<gene>
    <name evidence="11" type="ORF">EQU50_06765</name>
</gene>
<dbReference type="InterPro" id="IPR006257">
    <property type="entry name" value="LAT1"/>
</dbReference>
<keyword evidence="4 8" id="KW-0450">Lipoyl</keyword>
<keyword evidence="5 8" id="KW-0012">Acyltransferase</keyword>
<dbReference type="Pfam" id="PF00364">
    <property type="entry name" value="Biotin_lipoyl"/>
    <property type="match status" value="1"/>
</dbReference>
<evidence type="ECO:0000256" key="8">
    <source>
        <dbReference type="RuleBase" id="RU361137"/>
    </source>
</evidence>
<evidence type="ECO:0000256" key="7">
    <source>
        <dbReference type="ARBA" id="ARBA00048370"/>
    </source>
</evidence>
<evidence type="ECO:0000256" key="6">
    <source>
        <dbReference type="ARBA" id="ARBA00025211"/>
    </source>
</evidence>
<dbReference type="InterPro" id="IPR001078">
    <property type="entry name" value="2-oxoacid_DH_actylTfrase"/>
</dbReference>